<dbReference type="EMBL" id="VSSQ01010901">
    <property type="protein sequence ID" value="MPM45511.1"/>
    <property type="molecule type" value="Genomic_DNA"/>
</dbReference>
<dbReference type="AlphaFoldDB" id="A0A644ZZW2"/>
<feature type="region of interest" description="Disordered" evidence="1">
    <location>
        <begin position="96"/>
        <end position="115"/>
    </location>
</feature>
<comment type="caution">
    <text evidence="2">The sequence shown here is derived from an EMBL/GenBank/DDBJ whole genome shotgun (WGS) entry which is preliminary data.</text>
</comment>
<feature type="compositionally biased region" description="Polar residues" evidence="1">
    <location>
        <begin position="332"/>
        <end position="346"/>
    </location>
</feature>
<feature type="region of interest" description="Disordered" evidence="1">
    <location>
        <begin position="323"/>
        <end position="346"/>
    </location>
</feature>
<name>A0A644ZZW2_9ZZZZ</name>
<proteinExistence type="predicted"/>
<gene>
    <name evidence="2" type="ORF">SDC9_92198</name>
</gene>
<accession>A0A644ZZW2</accession>
<protein>
    <submittedName>
        <fullName evidence="2">Uncharacterized protein</fullName>
    </submittedName>
</protein>
<evidence type="ECO:0000313" key="2">
    <source>
        <dbReference type="EMBL" id="MPM45511.1"/>
    </source>
</evidence>
<reference evidence="2" key="1">
    <citation type="submission" date="2019-08" db="EMBL/GenBank/DDBJ databases">
        <authorList>
            <person name="Kucharzyk K."/>
            <person name="Murdoch R.W."/>
            <person name="Higgins S."/>
            <person name="Loffler F."/>
        </authorList>
    </citation>
    <scope>NUCLEOTIDE SEQUENCE</scope>
</reference>
<sequence>MRGLKVGTTFAGDHPVGAGQGIVEVQQIQGKFSAGNDFRFHEVAEREAESAGRAVAGQLGGMIDHRRLMRRQIEVLQPGVKPMDLFRGRPFLRTEDRGRAKRSGQGIGDVAGHPETAFPNFGTEVTYIDHRDFTQHSAGRAVRELPPLPVDEFNAQRLKHADAAVYGGAAADADGEMADVFIDDQVAEQFAGPVGRGLFGIELLPAQELDAAGAGHFQHCAMIGQAAPACRHRPAQRVGNLVTLHHPAQGGAQRLRGAFAAVAQRQGNDFPIGLAMLDCPTQNPVDIRARQAVFERVERQNDFHERLLSLIVRCRKCARHKKTGAATGAGQSGRQQAHQSATTVFS</sequence>
<organism evidence="2">
    <name type="scientific">bioreactor metagenome</name>
    <dbReference type="NCBI Taxonomy" id="1076179"/>
    <lineage>
        <taxon>unclassified sequences</taxon>
        <taxon>metagenomes</taxon>
        <taxon>ecological metagenomes</taxon>
    </lineage>
</organism>
<evidence type="ECO:0000256" key="1">
    <source>
        <dbReference type="SAM" id="MobiDB-lite"/>
    </source>
</evidence>